<dbReference type="InterPro" id="IPR037401">
    <property type="entry name" value="SnoaL-like"/>
</dbReference>
<accession>A0A917BAC7</accession>
<dbReference type="RefSeq" id="WP_188678788.1">
    <property type="nucleotide sequence ID" value="NZ_BMGP01000004.1"/>
</dbReference>
<dbReference type="Proteomes" id="UP000598775">
    <property type="component" value="Unassembled WGS sequence"/>
</dbReference>
<dbReference type="EMBL" id="BMGP01000004">
    <property type="protein sequence ID" value="GGF30839.1"/>
    <property type="molecule type" value="Genomic_DNA"/>
</dbReference>
<name>A0A917BAC7_9MICO</name>
<dbReference type="Pfam" id="PF13577">
    <property type="entry name" value="SnoaL_4"/>
    <property type="match status" value="1"/>
</dbReference>
<reference evidence="2 3" key="1">
    <citation type="journal article" date="2014" name="Int. J. Syst. Evol. Microbiol.">
        <title>Complete genome sequence of Corynebacterium casei LMG S-19264T (=DSM 44701T), isolated from a smear-ripened cheese.</title>
        <authorList>
            <consortium name="US DOE Joint Genome Institute (JGI-PGF)"/>
            <person name="Walter F."/>
            <person name="Albersmeier A."/>
            <person name="Kalinowski J."/>
            <person name="Ruckert C."/>
        </authorList>
    </citation>
    <scope>NUCLEOTIDE SEQUENCE [LARGE SCALE GENOMIC DNA]</scope>
    <source>
        <strain evidence="2 3">CGMCC 1.12976</strain>
    </source>
</reference>
<dbReference type="AlphaFoldDB" id="A0A917BAC7"/>
<evidence type="ECO:0000313" key="2">
    <source>
        <dbReference type="EMBL" id="GGF30839.1"/>
    </source>
</evidence>
<protein>
    <recommendedName>
        <fullName evidence="1">SnoaL-like domain-containing protein</fullName>
    </recommendedName>
</protein>
<evidence type="ECO:0000259" key="1">
    <source>
        <dbReference type="Pfam" id="PF13577"/>
    </source>
</evidence>
<dbReference type="InterPro" id="IPR032710">
    <property type="entry name" value="NTF2-like_dom_sf"/>
</dbReference>
<evidence type="ECO:0000313" key="3">
    <source>
        <dbReference type="Proteomes" id="UP000598775"/>
    </source>
</evidence>
<comment type="caution">
    <text evidence="2">The sequence shown here is derived from an EMBL/GenBank/DDBJ whole genome shotgun (WGS) entry which is preliminary data.</text>
</comment>
<organism evidence="2 3">
    <name type="scientific">Subtercola lobariae</name>
    <dbReference type="NCBI Taxonomy" id="1588641"/>
    <lineage>
        <taxon>Bacteria</taxon>
        <taxon>Bacillati</taxon>
        <taxon>Actinomycetota</taxon>
        <taxon>Actinomycetes</taxon>
        <taxon>Micrococcales</taxon>
        <taxon>Microbacteriaceae</taxon>
        <taxon>Subtercola</taxon>
    </lineage>
</organism>
<keyword evidence="3" id="KW-1185">Reference proteome</keyword>
<proteinExistence type="predicted"/>
<sequence>MTSTDFSLSTDVAELSSVGSDLSTIAQIVLYERQARDWGWWAQMAATYWPGAIVNLMWYHGDAAGFISGSKRLYEGGARPFHHMFAPVVHVSGTRAHAEAAASTWSRWNIDGTDCTLNTYMKLNYRFERRDGVWRIAQFDCVYEYGTLTPVVPGESVVIPATELAAFRDSYAIMAWHQTRRGVAVDNDQLGVDRPEQLADFYASTSRWLHGA</sequence>
<dbReference type="SUPFAM" id="SSF54427">
    <property type="entry name" value="NTF2-like"/>
    <property type="match status" value="1"/>
</dbReference>
<feature type="domain" description="SnoaL-like" evidence="1">
    <location>
        <begin position="33"/>
        <end position="138"/>
    </location>
</feature>
<dbReference type="Gene3D" id="3.10.450.50">
    <property type="match status" value="1"/>
</dbReference>
<gene>
    <name evidence="2" type="ORF">GCM10011399_25140</name>
</gene>